<name>A0A2K3KL78_TRIPR</name>
<protein>
    <submittedName>
        <fullName evidence="1">Uncharacterized protein</fullName>
    </submittedName>
</protein>
<dbReference type="AlphaFoldDB" id="A0A2K3KL78"/>
<evidence type="ECO:0000313" key="1">
    <source>
        <dbReference type="EMBL" id="PNX67040.1"/>
    </source>
</evidence>
<accession>A0A2K3KL78</accession>
<evidence type="ECO:0000313" key="2">
    <source>
        <dbReference type="Proteomes" id="UP000236291"/>
    </source>
</evidence>
<feature type="non-terminal residue" evidence="1">
    <location>
        <position position="35"/>
    </location>
</feature>
<proteinExistence type="predicted"/>
<gene>
    <name evidence="1" type="ORF">L195_g063333</name>
</gene>
<reference evidence="1 2" key="2">
    <citation type="journal article" date="2017" name="Front. Plant Sci.">
        <title>Gene Classification and Mining of Molecular Markers Useful in Red Clover (Trifolium pratense) Breeding.</title>
        <authorList>
            <person name="Istvanek J."/>
            <person name="Dluhosova J."/>
            <person name="Dluhos P."/>
            <person name="Patkova L."/>
            <person name="Nedelnik J."/>
            <person name="Repkova J."/>
        </authorList>
    </citation>
    <scope>NUCLEOTIDE SEQUENCE [LARGE SCALE GENOMIC DNA]</scope>
    <source>
        <strain evidence="2">cv. Tatra</strain>
        <tissue evidence="1">Young leaves</tissue>
    </source>
</reference>
<reference evidence="1 2" key="1">
    <citation type="journal article" date="2014" name="Am. J. Bot.">
        <title>Genome assembly and annotation for red clover (Trifolium pratense; Fabaceae).</title>
        <authorList>
            <person name="Istvanek J."/>
            <person name="Jaros M."/>
            <person name="Krenek A."/>
            <person name="Repkova J."/>
        </authorList>
    </citation>
    <scope>NUCLEOTIDE SEQUENCE [LARGE SCALE GENOMIC DNA]</scope>
    <source>
        <strain evidence="2">cv. Tatra</strain>
        <tissue evidence="1">Young leaves</tissue>
    </source>
</reference>
<organism evidence="1 2">
    <name type="scientific">Trifolium pratense</name>
    <name type="common">Red clover</name>
    <dbReference type="NCBI Taxonomy" id="57577"/>
    <lineage>
        <taxon>Eukaryota</taxon>
        <taxon>Viridiplantae</taxon>
        <taxon>Streptophyta</taxon>
        <taxon>Embryophyta</taxon>
        <taxon>Tracheophyta</taxon>
        <taxon>Spermatophyta</taxon>
        <taxon>Magnoliopsida</taxon>
        <taxon>eudicotyledons</taxon>
        <taxon>Gunneridae</taxon>
        <taxon>Pentapetalae</taxon>
        <taxon>rosids</taxon>
        <taxon>fabids</taxon>
        <taxon>Fabales</taxon>
        <taxon>Fabaceae</taxon>
        <taxon>Papilionoideae</taxon>
        <taxon>50 kb inversion clade</taxon>
        <taxon>NPAAA clade</taxon>
        <taxon>Hologalegina</taxon>
        <taxon>IRL clade</taxon>
        <taxon>Trifolieae</taxon>
        <taxon>Trifolium</taxon>
    </lineage>
</organism>
<sequence length="35" mass="4221">MFEDLSKFEHHMLRIASATNNFRHNRDINAYLKSI</sequence>
<dbReference type="Proteomes" id="UP000236291">
    <property type="component" value="Unassembled WGS sequence"/>
</dbReference>
<comment type="caution">
    <text evidence="1">The sequence shown here is derived from an EMBL/GenBank/DDBJ whole genome shotgun (WGS) entry which is preliminary data.</text>
</comment>
<dbReference type="EMBL" id="ASHM01202782">
    <property type="protein sequence ID" value="PNX67040.1"/>
    <property type="molecule type" value="Genomic_DNA"/>
</dbReference>